<dbReference type="RefSeq" id="WP_137645011.1">
    <property type="nucleotide sequence ID" value="NZ_BAABRM010000010.1"/>
</dbReference>
<accession>A0ABV6K4P7</accession>
<proteinExistence type="predicted"/>
<protein>
    <submittedName>
        <fullName evidence="1">Helix-turn-helix domain-containing protein</fullName>
    </submittedName>
</protein>
<dbReference type="InterPro" id="IPR009061">
    <property type="entry name" value="DNA-bd_dom_put_sf"/>
</dbReference>
<organism evidence="1 2">
    <name type="scientific">Lactiplantibacillus plajomi</name>
    <dbReference type="NCBI Taxonomy" id="1457217"/>
    <lineage>
        <taxon>Bacteria</taxon>
        <taxon>Bacillati</taxon>
        <taxon>Bacillota</taxon>
        <taxon>Bacilli</taxon>
        <taxon>Lactobacillales</taxon>
        <taxon>Lactobacillaceae</taxon>
        <taxon>Lactiplantibacillus</taxon>
    </lineage>
</organism>
<sequence length="64" mass="7146">MKTQPTAPIYLSMANACRAAGVTYKTLRLWTDTYGLPVITIGGIKRIKRADLEQFLDSYKKPVA</sequence>
<keyword evidence="2" id="KW-1185">Reference proteome</keyword>
<comment type="caution">
    <text evidence="1">The sequence shown here is derived from an EMBL/GenBank/DDBJ whole genome shotgun (WGS) entry which is preliminary data.</text>
</comment>
<evidence type="ECO:0000313" key="2">
    <source>
        <dbReference type="Proteomes" id="UP001589855"/>
    </source>
</evidence>
<name>A0ABV6K4P7_9LACO</name>
<evidence type="ECO:0000313" key="1">
    <source>
        <dbReference type="EMBL" id="MFC0424421.1"/>
    </source>
</evidence>
<dbReference type="SUPFAM" id="SSF46955">
    <property type="entry name" value="Putative DNA-binding domain"/>
    <property type="match status" value="1"/>
</dbReference>
<dbReference type="Proteomes" id="UP001589855">
    <property type="component" value="Unassembled WGS sequence"/>
</dbReference>
<reference evidence="1 2" key="1">
    <citation type="submission" date="2024-09" db="EMBL/GenBank/DDBJ databases">
        <authorList>
            <person name="Sun Q."/>
            <person name="Mori K."/>
        </authorList>
    </citation>
    <scope>NUCLEOTIDE SEQUENCE [LARGE SCALE GENOMIC DNA]</scope>
    <source>
        <strain evidence="1 2">TBRC 4575</strain>
    </source>
</reference>
<gene>
    <name evidence="1" type="ORF">ACFFGS_09850</name>
</gene>
<dbReference type="EMBL" id="JBHLUK010000071">
    <property type="protein sequence ID" value="MFC0424421.1"/>
    <property type="molecule type" value="Genomic_DNA"/>
</dbReference>